<feature type="region of interest" description="Disordered" evidence="1">
    <location>
        <begin position="128"/>
        <end position="149"/>
    </location>
</feature>
<organism evidence="3 4">
    <name type="scientific">Cryomorpha ignava</name>
    <dbReference type="NCBI Taxonomy" id="101383"/>
    <lineage>
        <taxon>Bacteria</taxon>
        <taxon>Pseudomonadati</taxon>
        <taxon>Bacteroidota</taxon>
        <taxon>Flavobacteriia</taxon>
        <taxon>Flavobacteriales</taxon>
        <taxon>Cryomorphaceae</taxon>
        <taxon>Cryomorpha</taxon>
    </lineage>
</organism>
<feature type="region of interest" description="Disordered" evidence="1">
    <location>
        <begin position="27"/>
        <end position="51"/>
    </location>
</feature>
<dbReference type="EMBL" id="JAAGVY010000009">
    <property type="protein sequence ID" value="NEN23245.1"/>
    <property type="molecule type" value="Genomic_DNA"/>
</dbReference>
<evidence type="ECO:0000313" key="4">
    <source>
        <dbReference type="Proteomes" id="UP000486602"/>
    </source>
</evidence>
<evidence type="ECO:0000313" key="3">
    <source>
        <dbReference type="EMBL" id="NEN23245.1"/>
    </source>
</evidence>
<accession>A0A7K3WRA6</accession>
<dbReference type="AlphaFoldDB" id="A0A7K3WRA6"/>
<reference evidence="3 4" key="1">
    <citation type="submission" date="2020-02" db="EMBL/GenBank/DDBJ databases">
        <title>Out from the shadows clarifying the taxonomy of the family Cryomorphaceae and related taxa by utilizing the GTDB taxonomic framework.</title>
        <authorList>
            <person name="Bowman J.P."/>
        </authorList>
    </citation>
    <scope>NUCLEOTIDE SEQUENCE [LARGE SCALE GENOMIC DNA]</scope>
    <source>
        <strain evidence="3 4">QSSC 1-22</strain>
    </source>
</reference>
<sequence>MKTLVTIIALSAATVFSAQAQDTQRANKKAVHNVQEQPQQTPADQAKAQTDRMTRDLNLTAEQSKQLMERNTTYYSDVANMSKKDVAERDAMMSKSMDKYDSDLQNIFDDTQYERYSTMKDDYMMDMKSNQMDQAPMNKDMKRDDNMRK</sequence>
<feature type="chain" id="PRO_5029494475" description="DUF4890 domain-containing protein" evidence="2">
    <location>
        <begin position="21"/>
        <end position="149"/>
    </location>
</feature>
<comment type="caution">
    <text evidence="3">The sequence shown here is derived from an EMBL/GenBank/DDBJ whole genome shotgun (WGS) entry which is preliminary data.</text>
</comment>
<proteinExistence type="predicted"/>
<feature type="signal peptide" evidence="2">
    <location>
        <begin position="1"/>
        <end position="20"/>
    </location>
</feature>
<name>A0A7K3WRA6_9FLAO</name>
<evidence type="ECO:0000256" key="2">
    <source>
        <dbReference type="SAM" id="SignalP"/>
    </source>
</evidence>
<keyword evidence="2" id="KW-0732">Signal</keyword>
<dbReference type="RefSeq" id="WP_163284277.1">
    <property type="nucleotide sequence ID" value="NZ_JAAGVY010000009.1"/>
</dbReference>
<gene>
    <name evidence="3" type="ORF">G3O08_06995</name>
</gene>
<keyword evidence="4" id="KW-1185">Reference proteome</keyword>
<feature type="compositionally biased region" description="Basic and acidic residues" evidence="1">
    <location>
        <begin position="139"/>
        <end position="149"/>
    </location>
</feature>
<evidence type="ECO:0008006" key="5">
    <source>
        <dbReference type="Google" id="ProtNLM"/>
    </source>
</evidence>
<feature type="compositionally biased region" description="Polar residues" evidence="1">
    <location>
        <begin position="34"/>
        <end position="43"/>
    </location>
</feature>
<dbReference type="Proteomes" id="UP000486602">
    <property type="component" value="Unassembled WGS sequence"/>
</dbReference>
<protein>
    <recommendedName>
        <fullName evidence="5">DUF4890 domain-containing protein</fullName>
    </recommendedName>
</protein>
<evidence type="ECO:0000256" key="1">
    <source>
        <dbReference type="SAM" id="MobiDB-lite"/>
    </source>
</evidence>